<evidence type="ECO:0000313" key="2">
    <source>
        <dbReference type="EMBL" id="OGE41252.1"/>
    </source>
</evidence>
<proteinExistence type="predicted"/>
<reference evidence="2 3" key="1">
    <citation type="journal article" date="2016" name="Nat. Commun.">
        <title>Thousands of microbial genomes shed light on interconnected biogeochemical processes in an aquifer system.</title>
        <authorList>
            <person name="Anantharaman K."/>
            <person name="Brown C.T."/>
            <person name="Hug L.A."/>
            <person name="Sharon I."/>
            <person name="Castelle C.J."/>
            <person name="Probst A.J."/>
            <person name="Thomas B.C."/>
            <person name="Singh A."/>
            <person name="Wilkins M.J."/>
            <person name="Karaoz U."/>
            <person name="Brodie E.L."/>
            <person name="Williams K.H."/>
            <person name="Hubbard S.S."/>
            <person name="Banfield J.F."/>
        </authorList>
    </citation>
    <scope>NUCLEOTIDE SEQUENCE [LARGE SCALE GENOMIC DNA]</scope>
</reference>
<evidence type="ECO:0000256" key="1">
    <source>
        <dbReference type="SAM" id="MobiDB-lite"/>
    </source>
</evidence>
<feature type="compositionally biased region" description="Basic and acidic residues" evidence="1">
    <location>
        <begin position="66"/>
        <end position="95"/>
    </location>
</feature>
<dbReference type="Proteomes" id="UP000177328">
    <property type="component" value="Unassembled WGS sequence"/>
</dbReference>
<accession>A0A1F5KK29</accession>
<evidence type="ECO:0000313" key="3">
    <source>
        <dbReference type="Proteomes" id="UP000177328"/>
    </source>
</evidence>
<sequence>MADITEQEPKAVAPAPQAEAKMGPFGGKGLIGGLASSVGRGVVGGATEIPGAVVKEAVEQEFAVKLPEKETPFPDLLKPPERPQRMIEQRSKPDRASPNPQDAVSVRTGLMSPEMKPGK</sequence>
<feature type="region of interest" description="Disordered" evidence="1">
    <location>
        <begin position="1"/>
        <end position="34"/>
    </location>
</feature>
<protein>
    <submittedName>
        <fullName evidence="2">Uncharacterized protein</fullName>
    </submittedName>
</protein>
<comment type="caution">
    <text evidence="2">The sequence shown here is derived from an EMBL/GenBank/DDBJ whole genome shotgun (WGS) entry which is preliminary data.</text>
</comment>
<feature type="region of interest" description="Disordered" evidence="1">
    <location>
        <begin position="66"/>
        <end position="119"/>
    </location>
</feature>
<dbReference type="EMBL" id="MFDD01000002">
    <property type="protein sequence ID" value="OGE41252.1"/>
    <property type="molecule type" value="Genomic_DNA"/>
</dbReference>
<dbReference type="AlphaFoldDB" id="A0A1F5KK29"/>
<organism evidence="2 3">
    <name type="scientific">Candidatus Daviesbacteria bacterium RIFCSPHIGHO2_02_FULL_43_12</name>
    <dbReference type="NCBI Taxonomy" id="1797776"/>
    <lineage>
        <taxon>Bacteria</taxon>
        <taxon>Candidatus Daviesiibacteriota</taxon>
    </lineage>
</organism>
<gene>
    <name evidence="2" type="ORF">A3D25_01860</name>
</gene>
<name>A0A1F5KK29_9BACT</name>